<accession>A0A8J2T5C6</accession>
<comment type="subcellular location">
    <subcellularLocation>
        <location evidence="1">Membrane</location>
        <topology evidence="1">Multi-pass membrane protein</topology>
    </subcellularLocation>
</comment>
<feature type="binding site" evidence="8">
    <location>
        <position position="241"/>
    </location>
    <ligand>
        <name>Zn(2+)</name>
        <dbReference type="ChEBI" id="CHEBI:29105"/>
        <note>catalytic</note>
    </ligand>
</feature>
<dbReference type="PANTHER" id="PTHR46187:SF3">
    <property type="entry name" value="ALKALINE CERAMIDASE 3"/>
    <property type="match status" value="1"/>
</dbReference>
<organism evidence="10 11">
    <name type="scientific">Zygosaccharomyces bailii (strain CLIB 213 / ATCC 58445 / CBS 680 / BCRC 21525 / NBRC 1098 / NCYC 1416 / NRRL Y-2227)</name>
    <dbReference type="NCBI Taxonomy" id="1333698"/>
    <lineage>
        <taxon>Eukaryota</taxon>
        <taxon>Fungi</taxon>
        <taxon>Dikarya</taxon>
        <taxon>Ascomycota</taxon>
        <taxon>Saccharomycotina</taxon>
        <taxon>Saccharomycetes</taxon>
        <taxon>Saccharomycetales</taxon>
        <taxon>Saccharomycetaceae</taxon>
        <taxon>Zygosaccharomyces</taxon>
    </lineage>
</organism>
<evidence type="ECO:0000256" key="7">
    <source>
        <dbReference type="PIRSR" id="PIRSR608901-1"/>
    </source>
</evidence>
<evidence type="ECO:0000256" key="3">
    <source>
        <dbReference type="ARBA" id="ARBA00022692"/>
    </source>
</evidence>
<feature type="transmembrane region" description="Helical" evidence="9">
    <location>
        <begin position="69"/>
        <end position="86"/>
    </location>
</feature>
<keyword evidence="11" id="KW-1185">Reference proteome</keyword>
<evidence type="ECO:0000313" key="11">
    <source>
        <dbReference type="Proteomes" id="UP000019375"/>
    </source>
</evidence>
<keyword evidence="4" id="KW-0378">Hydrolase</keyword>
<name>A0A8J2T5C6_ZYGB2</name>
<keyword evidence="5 9" id="KW-1133">Transmembrane helix</keyword>
<feature type="transmembrane region" description="Helical" evidence="9">
    <location>
        <begin position="164"/>
        <end position="185"/>
    </location>
</feature>
<dbReference type="PANTHER" id="PTHR46187">
    <property type="entry name" value="ALKALINE CERAMIDASE 3"/>
    <property type="match status" value="1"/>
</dbReference>
<dbReference type="GO" id="GO:0046872">
    <property type="term" value="F:metal ion binding"/>
    <property type="evidence" value="ECO:0007669"/>
    <property type="project" value="UniProtKB-KW"/>
</dbReference>
<comment type="similarity">
    <text evidence="2">Belongs to the alkaline ceramidase family.</text>
</comment>
<evidence type="ECO:0000256" key="6">
    <source>
        <dbReference type="ARBA" id="ARBA00023136"/>
    </source>
</evidence>
<dbReference type="GO" id="GO:0016811">
    <property type="term" value="F:hydrolase activity, acting on carbon-nitrogen (but not peptide) bonds, in linear amides"/>
    <property type="evidence" value="ECO:0007669"/>
    <property type="project" value="InterPro"/>
</dbReference>
<evidence type="ECO:0000256" key="1">
    <source>
        <dbReference type="ARBA" id="ARBA00004141"/>
    </source>
</evidence>
<feature type="binding site" evidence="7">
    <location>
        <position position="28"/>
    </location>
    <ligand>
        <name>Ca(2+)</name>
        <dbReference type="ChEBI" id="CHEBI:29108"/>
    </ligand>
</feature>
<dbReference type="InterPro" id="IPR008901">
    <property type="entry name" value="ACER"/>
</dbReference>
<evidence type="ECO:0000256" key="4">
    <source>
        <dbReference type="ARBA" id="ARBA00022801"/>
    </source>
</evidence>
<keyword evidence="6 9" id="KW-0472">Membrane</keyword>
<feature type="transmembrane region" description="Helical" evidence="9">
    <location>
        <begin position="197"/>
        <end position="223"/>
    </location>
</feature>
<dbReference type="GO" id="GO:0005789">
    <property type="term" value="C:endoplasmic reticulum membrane"/>
    <property type="evidence" value="ECO:0007669"/>
    <property type="project" value="TreeGrafter"/>
</dbReference>
<reference evidence="11" key="1">
    <citation type="journal article" date="2013" name="Genome Announc.">
        <title>Genome sequence of the food spoilage yeast Zygosaccharomyces bailii CLIB 213(T).</title>
        <authorList>
            <person name="Galeote V."/>
            <person name="Bigey F."/>
            <person name="Devillers H."/>
            <person name="Neuveglise C."/>
            <person name="Dequin S."/>
        </authorList>
    </citation>
    <scope>NUCLEOTIDE SEQUENCE [LARGE SCALE GENOMIC DNA]</scope>
    <source>
        <strain evidence="11">CLIB 213 / ATCC 58445 / CBS 680 / CCRC 21525 / NBRC 1098 / NCYC 1416 / NRRL Y-2227</strain>
    </source>
</reference>
<evidence type="ECO:0000313" key="10">
    <source>
        <dbReference type="EMBL" id="CDF88278.1"/>
    </source>
</evidence>
<feature type="binding site" evidence="7">
    <location>
        <position position="30"/>
    </location>
    <ligand>
        <name>Ca(2+)</name>
        <dbReference type="ChEBI" id="CHEBI:29108"/>
    </ligand>
</feature>
<gene>
    <name evidence="10" type="ORF">BN860_06348g</name>
</gene>
<feature type="binding site" evidence="8">
    <location>
        <position position="87"/>
    </location>
    <ligand>
        <name>Zn(2+)</name>
        <dbReference type="ChEBI" id="CHEBI:29105"/>
        <note>catalytic</note>
    </ligand>
</feature>
<feature type="transmembrane region" description="Helical" evidence="9">
    <location>
        <begin position="243"/>
        <end position="262"/>
    </location>
</feature>
<proteinExistence type="inferred from homology"/>
<feature type="binding site" evidence="7">
    <location>
        <position position="25"/>
    </location>
    <ligand>
        <name>Ca(2+)</name>
        <dbReference type="ChEBI" id="CHEBI:29108"/>
    </ligand>
</feature>
<comment type="cofactor">
    <cofactor evidence="8">
        <name>Zn(2+)</name>
        <dbReference type="ChEBI" id="CHEBI:29105"/>
    </cofactor>
</comment>
<dbReference type="GO" id="GO:0046514">
    <property type="term" value="P:ceramide catabolic process"/>
    <property type="evidence" value="ECO:0007669"/>
    <property type="project" value="TreeGrafter"/>
</dbReference>
<protein>
    <submittedName>
        <fullName evidence="10">BN860_06348g1_1</fullName>
    </submittedName>
</protein>
<dbReference type="Proteomes" id="UP000019375">
    <property type="component" value="Unassembled WGS sequence"/>
</dbReference>
<feature type="binding site" evidence="7">
    <location>
        <position position="39"/>
    </location>
    <ligand>
        <name>Ca(2+)</name>
        <dbReference type="ChEBI" id="CHEBI:29108"/>
    </ligand>
</feature>
<feature type="transmembrane region" description="Helical" evidence="9">
    <location>
        <begin position="138"/>
        <end position="158"/>
    </location>
</feature>
<keyword evidence="3 9" id="KW-0812">Transmembrane</keyword>
<evidence type="ECO:0000256" key="9">
    <source>
        <dbReference type="SAM" id="Phobius"/>
    </source>
</evidence>
<evidence type="ECO:0000256" key="5">
    <source>
        <dbReference type="ARBA" id="ARBA00022989"/>
    </source>
</evidence>
<feature type="binding site" evidence="7">
    <location>
        <position position="26"/>
    </location>
    <ligand>
        <name>Ca(2+)</name>
        <dbReference type="ChEBI" id="CHEBI:29108"/>
    </ligand>
</feature>
<keyword evidence="7" id="KW-0479">Metal-binding</keyword>
<dbReference type="GO" id="GO:0046513">
    <property type="term" value="P:ceramide biosynthetic process"/>
    <property type="evidence" value="ECO:0007669"/>
    <property type="project" value="TreeGrafter"/>
</dbReference>
<dbReference type="OrthoDB" id="187171at2759"/>
<sequence length="315" mass="36536">MFDFRKDYPSVPVEGHWGAVTSTIDWCEENYVISPWIAEWSNTLTNSFFTLFALYSTYCSVRNKLELRFVWIGLGFALVGVGSWLFHMTLKYQYQLLDELPMIYATCVPTWSLLCETPETLDPATGPLKVSLKRQIRIGVILAVFVNALSVVYLVFKIPEIHHTIYGMFTVAVVLLSGIYTHLYVTEKVAKRSLYQCMALGIVLFLAGFISWNLDKFLCPFWIHIRRDWLKLPLGVFLELHAWWHLLTGAGVYCYIVFLQYLRVQTQGEGENFVLIWRWAVFPELVRVGDEVHTSYSLGFWGPWEDSSRGRIRID</sequence>
<keyword evidence="7" id="KW-0106">Calcium</keyword>
<dbReference type="AlphaFoldDB" id="A0A8J2T5C6"/>
<keyword evidence="8" id="KW-0862">Zinc</keyword>
<evidence type="ECO:0000256" key="8">
    <source>
        <dbReference type="PIRSR" id="PIRSR608901-2"/>
    </source>
</evidence>
<evidence type="ECO:0000256" key="2">
    <source>
        <dbReference type="ARBA" id="ARBA00009780"/>
    </source>
</evidence>
<feature type="binding site" evidence="8">
    <location>
        <position position="245"/>
    </location>
    <ligand>
        <name>Zn(2+)</name>
        <dbReference type="ChEBI" id="CHEBI:29105"/>
        <note>catalytic</note>
    </ligand>
</feature>
<dbReference type="Pfam" id="PF05875">
    <property type="entry name" value="Ceramidase"/>
    <property type="match status" value="1"/>
</dbReference>
<dbReference type="EMBL" id="HG316455">
    <property type="protein sequence ID" value="CDF88278.1"/>
    <property type="molecule type" value="Genomic_DNA"/>
</dbReference>